<dbReference type="InterPro" id="IPR024654">
    <property type="entry name" value="Calcineurin-like_PHP_lpxH"/>
</dbReference>
<dbReference type="Gene3D" id="1.40.20.10">
    <property type="entry name" value="CHAD domain"/>
    <property type="match status" value="2"/>
</dbReference>
<dbReference type="Gene3D" id="3.60.21.10">
    <property type="match status" value="1"/>
</dbReference>
<dbReference type="InterPro" id="IPR007899">
    <property type="entry name" value="CHAD_dom"/>
</dbReference>
<gene>
    <name evidence="2" type="ORF">DK846_14440</name>
</gene>
<accession>A0A2V2N323</accession>
<dbReference type="Proteomes" id="UP000245657">
    <property type="component" value="Unassembled WGS sequence"/>
</dbReference>
<dbReference type="InterPro" id="IPR029052">
    <property type="entry name" value="Metallo-depent_PP-like"/>
</dbReference>
<evidence type="ECO:0000313" key="3">
    <source>
        <dbReference type="Proteomes" id="UP000245657"/>
    </source>
</evidence>
<dbReference type="Pfam" id="PF12850">
    <property type="entry name" value="Metallophos_2"/>
    <property type="match status" value="1"/>
</dbReference>
<dbReference type="AlphaFoldDB" id="A0A2V2N323"/>
<dbReference type="Pfam" id="PF05235">
    <property type="entry name" value="CHAD"/>
    <property type="match status" value="1"/>
</dbReference>
<feature type="domain" description="CHAD" evidence="1">
    <location>
        <begin position="16"/>
        <end position="400"/>
    </location>
</feature>
<keyword evidence="3" id="KW-1185">Reference proteome</keyword>
<sequence length="670" mass="76374">MYHMTGQRPIKCPLQNPDYCLYATSTFLPLLSQLEAELQGVVKDDDIEYVHRSRVATRRIRAAFPLFSDCLPEDARQKWENQIRKLTRSLGEARDLDVQIEFVRAFLAECCPEKRNTVLLFSSAEPLQISQVITDPALVSQQSLPVPPLTVKDRISSWIGKHLKNLHQEKEPLGGEKETASNIPQAGKISLFQSSDPVTLGLECLLLRLIQKRRVMQPGVSEEVSDFTRKGVIQDMAAFLHDLKIRAMLEGTGVHPVQTYERAFMQIMARVSDLFWFEPYLQDSSRIEQHHEMRIAAKRLRYTLEAYAGLYEDRLKPEIKVIKHLQELLGDIHDCDVWIGLMPRFLEEEEERSITYFGNHGFFELIKPGISLLITDREKSREEQFRELTKNWEEVKDEGFWNRFSEKISLPLQHSFDGAIDSEHTGPLTIALISDVHANLPALEAVLADAQVRGASVVLHAGDLTGYGPFPDEVINLIRERHIISVIGNYDLSVLSKKWKKGKPSSKEKQLAMRWAYHQISDENRTWLASLPRKVCMCVRGIPLILTHGSPDSLTEYLDYGTPDTRLHEIAAAEEAKVIITGHSHRGAAREVDGVWFINAGSVGRPEDGDPRACYALLTVEPFSIIHIRVPYEIERTIEELHHRHLPDAFARIIREGKSLDVVQDPEEQT</sequence>
<dbReference type="PROSITE" id="PS51708">
    <property type="entry name" value="CHAD"/>
    <property type="match status" value="1"/>
</dbReference>
<protein>
    <recommendedName>
        <fullName evidence="1">CHAD domain-containing protein</fullName>
    </recommendedName>
</protein>
<name>A0A2V2N323_9EURY</name>
<dbReference type="PANTHER" id="PTHR39339">
    <property type="entry name" value="SLR1444 PROTEIN"/>
    <property type="match status" value="1"/>
</dbReference>
<dbReference type="SUPFAM" id="SSF56300">
    <property type="entry name" value="Metallo-dependent phosphatases"/>
    <property type="match status" value="1"/>
</dbReference>
<proteinExistence type="predicted"/>
<dbReference type="PANTHER" id="PTHR39339:SF1">
    <property type="entry name" value="CHAD DOMAIN-CONTAINING PROTEIN"/>
    <property type="match status" value="1"/>
</dbReference>
<dbReference type="SMART" id="SM00880">
    <property type="entry name" value="CHAD"/>
    <property type="match status" value="1"/>
</dbReference>
<dbReference type="InterPro" id="IPR038186">
    <property type="entry name" value="CHAD_dom_sf"/>
</dbReference>
<dbReference type="EMBL" id="QGMY01000011">
    <property type="protein sequence ID" value="PWR70587.1"/>
    <property type="molecule type" value="Genomic_DNA"/>
</dbReference>
<evidence type="ECO:0000259" key="1">
    <source>
        <dbReference type="PROSITE" id="PS51708"/>
    </source>
</evidence>
<reference evidence="2 3" key="1">
    <citation type="submission" date="2018-05" db="EMBL/GenBank/DDBJ databases">
        <title>Draft genome of Methanospirillum lacunae Ki8-1.</title>
        <authorList>
            <person name="Dueholm M.S."/>
            <person name="Nielsen P.H."/>
            <person name="Bakmann L.F."/>
            <person name="Otzen D.E."/>
        </authorList>
    </citation>
    <scope>NUCLEOTIDE SEQUENCE [LARGE SCALE GENOMIC DNA]</scope>
    <source>
        <strain evidence="2 3">Ki8-1</strain>
    </source>
</reference>
<comment type="caution">
    <text evidence="2">The sequence shown here is derived from an EMBL/GenBank/DDBJ whole genome shotgun (WGS) entry which is preliminary data.</text>
</comment>
<organism evidence="2 3">
    <name type="scientific">Methanospirillum lacunae</name>
    <dbReference type="NCBI Taxonomy" id="668570"/>
    <lineage>
        <taxon>Archaea</taxon>
        <taxon>Methanobacteriati</taxon>
        <taxon>Methanobacteriota</taxon>
        <taxon>Stenosarchaea group</taxon>
        <taxon>Methanomicrobia</taxon>
        <taxon>Methanomicrobiales</taxon>
        <taxon>Methanospirillaceae</taxon>
        <taxon>Methanospirillum</taxon>
    </lineage>
</organism>
<evidence type="ECO:0000313" key="2">
    <source>
        <dbReference type="EMBL" id="PWR70587.1"/>
    </source>
</evidence>